<protein>
    <submittedName>
        <fullName evidence="4">Beta-galactosidase</fullName>
        <ecNumber evidence="4">3.2.1.23</ecNumber>
    </submittedName>
</protein>
<dbReference type="SUPFAM" id="SSF49303">
    <property type="entry name" value="beta-Galactosidase/glucuronidase domain"/>
    <property type="match status" value="1"/>
</dbReference>
<dbReference type="PANTHER" id="PTHR42732">
    <property type="entry name" value="BETA-GALACTOSIDASE"/>
    <property type="match status" value="1"/>
</dbReference>
<dbReference type="PANTHER" id="PTHR42732:SF3">
    <property type="entry name" value="HYDROLASE"/>
    <property type="match status" value="1"/>
</dbReference>
<dbReference type="SUPFAM" id="SSF51445">
    <property type="entry name" value="(Trans)glycosidases"/>
    <property type="match status" value="1"/>
</dbReference>
<dbReference type="InterPro" id="IPR017853">
    <property type="entry name" value="GH"/>
</dbReference>
<feature type="region of interest" description="Disordered" evidence="2">
    <location>
        <begin position="1"/>
        <end position="20"/>
    </location>
</feature>
<evidence type="ECO:0000256" key="2">
    <source>
        <dbReference type="SAM" id="MobiDB-lite"/>
    </source>
</evidence>
<evidence type="ECO:0000256" key="1">
    <source>
        <dbReference type="ARBA" id="ARBA00022801"/>
    </source>
</evidence>
<dbReference type="GO" id="GO:0004565">
    <property type="term" value="F:beta-galactosidase activity"/>
    <property type="evidence" value="ECO:0007669"/>
    <property type="project" value="UniProtKB-EC"/>
</dbReference>
<evidence type="ECO:0000259" key="3">
    <source>
        <dbReference type="Pfam" id="PF22666"/>
    </source>
</evidence>
<proteinExistence type="predicted"/>
<dbReference type="Gene3D" id="3.20.20.80">
    <property type="entry name" value="Glycosidases"/>
    <property type="match status" value="1"/>
</dbReference>
<dbReference type="EMBL" id="VSSQ01000055">
    <property type="protein sequence ID" value="MPL70899.1"/>
    <property type="molecule type" value="Genomic_DNA"/>
</dbReference>
<accession>A0A644TW92</accession>
<comment type="caution">
    <text evidence="4">The sequence shown here is derived from an EMBL/GenBank/DDBJ whole genome shotgun (WGS) entry which is preliminary data.</text>
</comment>
<keyword evidence="4" id="KW-0326">Glycosidase</keyword>
<keyword evidence="1 4" id="KW-0378">Hydrolase</keyword>
<evidence type="ECO:0000313" key="4">
    <source>
        <dbReference type="EMBL" id="MPL70899.1"/>
    </source>
</evidence>
<feature type="region of interest" description="Disordered" evidence="2">
    <location>
        <begin position="54"/>
        <end position="78"/>
    </location>
</feature>
<dbReference type="Gene3D" id="2.60.120.260">
    <property type="entry name" value="Galactose-binding domain-like"/>
    <property type="match status" value="1"/>
</dbReference>
<sequence length="648" mass="72486">MMNGDPDLSDTHRQGALYADHPDPSWARRSWIPLDGTWDFSRLPRGWKYRGLGTGENSSADIRPGNDRGATSENHDARERCEHHTEKIQVPFPVGSELSGVKSKDRGCWSYSRSFTLPDKPDSRWILHVGACDYEARVYVNGLALSGHRGGYSSFSVDISDACKVGDNSLEIVVRDSRSPFQLRGKQSFLPVPFLVWYSGCSGIWQSVWIEETGGSRLAGARLDQDFALSRVRGRAWLDSGTWNAESGLGGRRDDARRAAGSRLCLEIILRSPDGSATRLRAAGPDREGVFSFEFGFDAVGGALWSPENPVLHPIIYRLLRGSEVLDQVESYFGLRKIGLREGDFLLNDRPLLLRLVLIQGYYPGGSYAAPDKALMEQDILAAKAMGFNGARIHQKVESPYFQYLCDKLGFLTSCEMPSFYLPSRRAFGDYEAELRSIIARDMAHPSCVLRILFNETWGIWGIYRRGSKTRRFVLGMTALARALDPTRPVIDNSGWEHLGGDILDIHHYLKNPSLARALYEALKRRDPAVLQDFSIPKVLAFNLFYQVAAKTRSLFLDRDARIDGRPLLLSEYGGFGWYRSEGNAEATELIGEYTKDALDSGLFCGYCYTQLYDVGSETNGLLAADRKPKVDMGAMREINGYEPDSDK</sequence>
<dbReference type="AlphaFoldDB" id="A0A644TW92"/>
<organism evidence="4">
    <name type="scientific">bioreactor metagenome</name>
    <dbReference type="NCBI Taxonomy" id="1076179"/>
    <lineage>
        <taxon>unclassified sequences</taxon>
        <taxon>metagenomes</taxon>
        <taxon>ecological metagenomes</taxon>
    </lineage>
</organism>
<dbReference type="Pfam" id="PF22666">
    <property type="entry name" value="Glyco_hydro_2_N2"/>
    <property type="match status" value="1"/>
</dbReference>
<dbReference type="EC" id="3.2.1.23" evidence="4"/>
<dbReference type="InterPro" id="IPR051913">
    <property type="entry name" value="GH2_Domain-Containing"/>
</dbReference>
<dbReference type="InterPro" id="IPR008979">
    <property type="entry name" value="Galactose-bd-like_sf"/>
</dbReference>
<feature type="domain" description="Beta-mannosidase-like galactose-binding" evidence="3">
    <location>
        <begin position="88"/>
        <end position="176"/>
    </location>
</feature>
<dbReference type="InterPro" id="IPR054593">
    <property type="entry name" value="Beta-mannosidase-like_N2"/>
</dbReference>
<dbReference type="SUPFAM" id="SSF49785">
    <property type="entry name" value="Galactose-binding domain-like"/>
    <property type="match status" value="1"/>
</dbReference>
<reference evidence="4" key="1">
    <citation type="submission" date="2019-08" db="EMBL/GenBank/DDBJ databases">
        <authorList>
            <person name="Kucharzyk K."/>
            <person name="Murdoch R.W."/>
            <person name="Higgins S."/>
            <person name="Loffler F."/>
        </authorList>
    </citation>
    <scope>NUCLEOTIDE SEQUENCE</scope>
</reference>
<gene>
    <name evidence="4" type="primary">lacZ_1</name>
    <name evidence="4" type="ORF">SDC9_16661</name>
</gene>
<dbReference type="InterPro" id="IPR036156">
    <property type="entry name" value="Beta-gal/glucu_dom_sf"/>
</dbReference>
<name>A0A644TW92_9ZZZZ</name>